<dbReference type="InterPro" id="IPR042278">
    <property type="entry name" value="Mfa-like_1_N"/>
</dbReference>
<keyword evidence="1" id="KW-0812">Transmembrane</keyword>
<dbReference type="CDD" id="cd13120">
    <property type="entry name" value="BF2867_like_N"/>
    <property type="match status" value="1"/>
</dbReference>
<protein>
    <submittedName>
        <fullName evidence="2">Fimbrillin family protein</fullName>
    </submittedName>
</protein>
<reference evidence="2" key="1">
    <citation type="submission" date="2019-04" db="EMBL/GenBank/DDBJ databases">
        <title>Evolution of Biomass-Degrading Anaerobic Consortia Revealed by Metagenomics.</title>
        <authorList>
            <person name="Peng X."/>
        </authorList>
    </citation>
    <scope>NUCLEOTIDE SEQUENCE</scope>
    <source>
        <strain evidence="2">SIG140</strain>
    </source>
</reference>
<feature type="transmembrane region" description="Helical" evidence="1">
    <location>
        <begin position="12"/>
        <end position="39"/>
    </location>
</feature>
<sequence length="396" mass="42525">MTIMIRIYKKDRLMNVIQFIGGVVICVQVAVTICAILLFTGCSASDEAQGTPAATGSALVFSVTEGEGTTRGAATRAPQATMTLDGTAGTVSLKDKGFGVFACHTGAHPYVSTTTTANLMYNQLVSYDDGEGVWQYAPLVYWPHGTTGDKDYVSFFAYAPHSTQAADCIVDMSRDDETGDPWLLYQLGGNELPDGPAGWKACQVDLLYDFQRDQQKNDNPSTRVGLNFKHALAAIGDRITVTCDESVATRLKGVYEDSPVVLTVTQITLDYLLTRKGRLVLNGTTQPNWQAVDSEDAKVHRTLTFTPNLAMVQATSASDSSITPFDSGAGHGIFYIPIESGSAKQQVTITAQYTISTGVPAEVVEEGSVNAVVDLSFISNASEGRNMDITLRIPNN</sequence>
<comment type="caution">
    <text evidence="2">The sequence shown here is derived from an EMBL/GenBank/DDBJ whole genome shotgun (WGS) entry which is preliminary data.</text>
</comment>
<dbReference type="EMBL" id="SUYC01000004">
    <property type="protein sequence ID" value="MBE6270274.1"/>
    <property type="molecule type" value="Genomic_DNA"/>
</dbReference>
<name>A0A9D5S7M6_XYLRU</name>
<dbReference type="InterPro" id="IPR025049">
    <property type="entry name" value="Mfa-like_1"/>
</dbReference>
<keyword evidence="1" id="KW-0472">Membrane</keyword>
<accession>A0A9D5S7M6</accession>
<proteinExistence type="predicted"/>
<evidence type="ECO:0000313" key="2">
    <source>
        <dbReference type="EMBL" id="MBE6270274.1"/>
    </source>
</evidence>
<gene>
    <name evidence="2" type="ORF">E7101_04915</name>
</gene>
<organism evidence="2 3">
    <name type="scientific">Xylanibacter ruminicola</name>
    <name type="common">Prevotella ruminicola</name>
    <dbReference type="NCBI Taxonomy" id="839"/>
    <lineage>
        <taxon>Bacteria</taxon>
        <taxon>Pseudomonadati</taxon>
        <taxon>Bacteroidota</taxon>
        <taxon>Bacteroidia</taxon>
        <taxon>Bacteroidales</taxon>
        <taxon>Prevotellaceae</taxon>
        <taxon>Xylanibacter</taxon>
    </lineage>
</organism>
<evidence type="ECO:0000256" key="1">
    <source>
        <dbReference type="SAM" id="Phobius"/>
    </source>
</evidence>
<dbReference type="Gene3D" id="2.60.40.2620">
    <property type="entry name" value="Fimbrillin-like"/>
    <property type="match status" value="1"/>
</dbReference>
<dbReference type="Pfam" id="PF13149">
    <property type="entry name" value="Mfa_like_1"/>
    <property type="match status" value="1"/>
</dbReference>
<keyword evidence="1" id="KW-1133">Transmembrane helix</keyword>
<evidence type="ECO:0000313" key="3">
    <source>
        <dbReference type="Proteomes" id="UP000806522"/>
    </source>
</evidence>
<dbReference type="Proteomes" id="UP000806522">
    <property type="component" value="Unassembled WGS sequence"/>
</dbReference>
<dbReference type="AlphaFoldDB" id="A0A9D5S7M6"/>